<dbReference type="EMBL" id="FMUS01000056">
    <property type="protein sequence ID" value="SCZ11117.1"/>
    <property type="molecule type" value="Genomic_DNA"/>
</dbReference>
<keyword evidence="2" id="KW-1185">Reference proteome</keyword>
<dbReference type="Proteomes" id="UP000198636">
    <property type="component" value="Unassembled WGS sequence"/>
</dbReference>
<name>A0A1G5LDY5_9FIRM</name>
<feature type="non-terminal residue" evidence="1">
    <location>
        <position position="80"/>
    </location>
</feature>
<accession>A0A1G5LDY5</accession>
<evidence type="ECO:0000313" key="2">
    <source>
        <dbReference type="Proteomes" id="UP000198636"/>
    </source>
</evidence>
<gene>
    <name evidence="1" type="ORF">SAMN03080606_04337</name>
</gene>
<sequence>MNTISNVIDILNSYQALKWGISEMKSSHELGKNYSRAISLLLPYSYKLEDCSTTRFYDFLLGKIRGEIEDYIKYIEEFLE</sequence>
<evidence type="ECO:0000313" key="1">
    <source>
        <dbReference type="EMBL" id="SCZ11117.1"/>
    </source>
</evidence>
<organism evidence="1 2">
    <name type="scientific">Alkaliphilus peptidifermentans DSM 18978</name>
    <dbReference type="NCBI Taxonomy" id="1120976"/>
    <lineage>
        <taxon>Bacteria</taxon>
        <taxon>Bacillati</taxon>
        <taxon>Bacillota</taxon>
        <taxon>Clostridia</taxon>
        <taxon>Peptostreptococcales</taxon>
        <taxon>Natronincolaceae</taxon>
        <taxon>Alkaliphilus</taxon>
    </lineage>
</organism>
<dbReference type="RefSeq" id="WP_143003144.1">
    <property type="nucleotide sequence ID" value="NZ_FMUS01000056.1"/>
</dbReference>
<dbReference type="AlphaFoldDB" id="A0A1G5LDY5"/>
<proteinExistence type="predicted"/>
<protein>
    <submittedName>
        <fullName evidence="1">Uncharacterized protein</fullName>
    </submittedName>
</protein>
<reference evidence="1 2" key="1">
    <citation type="submission" date="2016-10" db="EMBL/GenBank/DDBJ databases">
        <authorList>
            <person name="de Groot N.N."/>
        </authorList>
    </citation>
    <scope>NUCLEOTIDE SEQUENCE [LARGE SCALE GENOMIC DNA]</scope>
    <source>
        <strain evidence="1 2">DSM 18978</strain>
    </source>
</reference>